<dbReference type="Proteomes" id="UP001165060">
    <property type="component" value="Unassembled WGS sequence"/>
</dbReference>
<dbReference type="Pfam" id="PF06522">
    <property type="entry name" value="B12D"/>
    <property type="match status" value="1"/>
</dbReference>
<protein>
    <submittedName>
        <fullName evidence="2">Uncharacterized protein</fullName>
    </submittedName>
</protein>
<keyword evidence="1" id="KW-1133">Transmembrane helix</keyword>
<dbReference type="InterPro" id="IPR010530">
    <property type="entry name" value="B12D"/>
</dbReference>
<sequence length="90" mass="9767">MLFSAARSSLVRRAAPAAQKRFMGGSAPAPAPDSWAGIKHNWLSDAGAYPVMGVIVFACVFCAGCCTRCLLANPDVRIDKKKRMSHLRTW</sequence>
<keyword evidence="3" id="KW-1185">Reference proteome</keyword>
<gene>
    <name evidence="2" type="ORF">TeGR_g12516</name>
</gene>
<organism evidence="2 3">
    <name type="scientific">Tetraparma gracilis</name>
    <dbReference type="NCBI Taxonomy" id="2962635"/>
    <lineage>
        <taxon>Eukaryota</taxon>
        <taxon>Sar</taxon>
        <taxon>Stramenopiles</taxon>
        <taxon>Ochrophyta</taxon>
        <taxon>Bolidophyceae</taxon>
        <taxon>Parmales</taxon>
        <taxon>Triparmaceae</taxon>
        <taxon>Tetraparma</taxon>
    </lineage>
</organism>
<proteinExistence type="predicted"/>
<dbReference type="EMBL" id="BRYB01001953">
    <property type="protein sequence ID" value="GMI37036.1"/>
    <property type="molecule type" value="Genomic_DNA"/>
</dbReference>
<keyword evidence="1" id="KW-0812">Transmembrane</keyword>
<feature type="transmembrane region" description="Helical" evidence="1">
    <location>
        <begin position="49"/>
        <end position="71"/>
    </location>
</feature>
<evidence type="ECO:0000313" key="3">
    <source>
        <dbReference type="Proteomes" id="UP001165060"/>
    </source>
</evidence>
<comment type="caution">
    <text evidence="2">The sequence shown here is derived from an EMBL/GenBank/DDBJ whole genome shotgun (WGS) entry which is preliminary data.</text>
</comment>
<evidence type="ECO:0000313" key="2">
    <source>
        <dbReference type="EMBL" id="GMI37036.1"/>
    </source>
</evidence>
<evidence type="ECO:0000256" key="1">
    <source>
        <dbReference type="SAM" id="Phobius"/>
    </source>
</evidence>
<name>A0ABQ6MZT7_9STRA</name>
<keyword evidence="1" id="KW-0472">Membrane</keyword>
<reference evidence="2 3" key="1">
    <citation type="journal article" date="2023" name="Commun. Biol.">
        <title>Genome analysis of Parmales, the sister group of diatoms, reveals the evolutionary specialization of diatoms from phago-mixotrophs to photoautotrophs.</title>
        <authorList>
            <person name="Ban H."/>
            <person name="Sato S."/>
            <person name="Yoshikawa S."/>
            <person name="Yamada K."/>
            <person name="Nakamura Y."/>
            <person name="Ichinomiya M."/>
            <person name="Sato N."/>
            <person name="Blanc-Mathieu R."/>
            <person name="Endo H."/>
            <person name="Kuwata A."/>
            <person name="Ogata H."/>
        </authorList>
    </citation>
    <scope>NUCLEOTIDE SEQUENCE [LARGE SCALE GENOMIC DNA]</scope>
</reference>
<accession>A0ABQ6MZT7</accession>